<dbReference type="InterPro" id="IPR016159">
    <property type="entry name" value="Cullin_repeat-like_dom_sf"/>
</dbReference>
<dbReference type="Proteomes" id="UP000298652">
    <property type="component" value="Chromosome 4"/>
</dbReference>
<feature type="domain" description="Exocyst complex subunit Exo70 C-terminal" evidence="5">
    <location>
        <begin position="177"/>
        <end position="495"/>
    </location>
</feature>
<dbReference type="InterPro" id="IPR004140">
    <property type="entry name" value="Exo70"/>
</dbReference>
<dbReference type="SUPFAM" id="SSF74788">
    <property type="entry name" value="Cullin repeat-like"/>
    <property type="match status" value="1"/>
</dbReference>
<dbReference type="OMA" id="YPGLARM"/>
<comment type="similarity">
    <text evidence="1 3">Belongs to the EXO70 family.</text>
</comment>
<dbReference type="AlphaFoldDB" id="A0A4U6UWJ3"/>
<evidence type="ECO:0000259" key="5">
    <source>
        <dbReference type="Pfam" id="PF03081"/>
    </source>
</evidence>
<evidence type="ECO:0000256" key="2">
    <source>
        <dbReference type="ARBA" id="ARBA00022448"/>
    </source>
</evidence>
<dbReference type="Gramene" id="TKW19875">
    <property type="protein sequence ID" value="TKW19875"/>
    <property type="gene ID" value="SEVIR_4G048100v2"/>
</dbReference>
<feature type="compositionally biased region" description="Low complexity" evidence="4">
    <location>
        <begin position="9"/>
        <end position="49"/>
    </location>
</feature>
<evidence type="ECO:0000256" key="3">
    <source>
        <dbReference type="RuleBase" id="RU365026"/>
    </source>
</evidence>
<dbReference type="GO" id="GO:0015031">
    <property type="term" value="P:protein transport"/>
    <property type="evidence" value="ECO:0007669"/>
    <property type="project" value="UniProtKB-KW"/>
</dbReference>
<organism evidence="6 7">
    <name type="scientific">Setaria viridis</name>
    <name type="common">Green bristlegrass</name>
    <name type="synonym">Setaria italica subsp. viridis</name>
    <dbReference type="NCBI Taxonomy" id="4556"/>
    <lineage>
        <taxon>Eukaryota</taxon>
        <taxon>Viridiplantae</taxon>
        <taxon>Streptophyta</taxon>
        <taxon>Embryophyta</taxon>
        <taxon>Tracheophyta</taxon>
        <taxon>Spermatophyta</taxon>
        <taxon>Magnoliopsida</taxon>
        <taxon>Liliopsida</taxon>
        <taxon>Poales</taxon>
        <taxon>Poaceae</taxon>
        <taxon>PACMAD clade</taxon>
        <taxon>Panicoideae</taxon>
        <taxon>Panicodae</taxon>
        <taxon>Paniceae</taxon>
        <taxon>Cenchrinae</taxon>
        <taxon>Setaria</taxon>
    </lineage>
</organism>
<feature type="compositionally biased region" description="Low complexity" evidence="4">
    <location>
        <begin position="56"/>
        <end position="68"/>
    </location>
</feature>
<accession>A0A4U6UWJ3</accession>
<gene>
    <name evidence="6" type="ORF">SEVIR_4G048100v2</name>
</gene>
<dbReference type="EMBL" id="CM016555">
    <property type="protein sequence ID" value="TKW19875.1"/>
    <property type="molecule type" value="Genomic_DNA"/>
</dbReference>
<proteinExistence type="inferred from homology"/>
<evidence type="ECO:0000256" key="4">
    <source>
        <dbReference type="SAM" id="MobiDB-lite"/>
    </source>
</evidence>
<protein>
    <recommendedName>
        <fullName evidence="3">Exocyst subunit Exo70 family protein</fullName>
    </recommendedName>
</protein>
<keyword evidence="3" id="KW-0268">Exocytosis</keyword>
<dbReference type="InterPro" id="IPR046364">
    <property type="entry name" value="Exo70_C"/>
</dbReference>
<reference evidence="6" key="1">
    <citation type="submission" date="2019-03" db="EMBL/GenBank/DDBJ databases">
        <title>WGS assembly of Setaria viridis.</title>
        <authorList>
            <person name="Huang P."/>
            <person name="Jenkins J."/>
            <person name="Grimwood J."/>
            <person name="Barry K."/>
            <person name="Healey A."/>
            <person name="Mamidi S."/>
            <person name="Sreedasyam A."/>
            <person name="Shu S."/>
            <person name="Feldman M."/>
            <person name="Wu J."/>
            <person name="Yu Y."/>
            <person name="Chen C."/>
            <person name="Johnson J."/>
            <person name="Rokhsar D."/>
            <person name="Baxter I."/>
            <person name="Schmutz J."/>
            <person name="Brutnell T."/>
            <person name="Kellogg E."/>
        </authorList>
    </citation>
    <scope>NUCLEOTIDE SEQUENCE [LARGE SCALE GENOMIC DNA]</scope>
</reference>
<feature type="region of interest" description="Disordered" evidence="4">
    <location>
        <begin position="1"/>
        <end position="68"/>
    </location>
</feature>
<evidence type="ECO:0000313" key="7">
    <source>
        <dbReference type="Proteomes" id="UP000298652"/>
    </source>
</evidence>
<sequence length="499" mass="53859">MYLRVTIEDAQFGADDGGFDNSSSGGSSPASYRSGSSESDGSSSNNADEFCPDPYPSGSASPSSTSYAVPDAVDRTSLLSVSESSATVLDDIDRHQQRMLTLLPAFSSPAGAGARADALSRWLAGFDVGWVLDMDSGRGGESLPRREVGRRVRAWAQALSTMERVFRLRHRELTVKQVEALGELAAASAGAMLKLAAAVAALGSSPSKLLAALDVYVPVSEAFPVLGRMFSWGPSHPVLAAAEDTLAALVDAARSCGRDLRTFIRSHYPWRMPQGGEVHPCVGFWMGYFRCMLRNHISLCFVLGSSDDDDGDFEGAPPLAPGAAEGGFGLVTDLISCLETVLEEKSAALAFPGLGQVFMLNNTFAILRRAVRSDLKLFLPPGWIRAREERMEGYIKGYMATSWAPVVSRLDDAAGGAKPLRRWTTNRLSAFYTALENACCAQRCWKVPNPVLRGILRKTVSASVVPAYRRYLEDHPEVEVAVGRTAEELEQRLSDLFEG</sequence>
<evidence type="ECO:0000256" key="1">
    <source>
        <dbReference type="ARBA" id="ARBA00006756"/>
    </source>
</evidence>
<dbReference type="GO" id="GO:0000145">
    <property type="term" value="C:exocyst"/>
    <property type="evidence" value="ECO:0007669"/>
    <property type="project" value="InterPro"/>
</dbReference>
<dbReference type="GO" id="GO:0006887">
    <property type="term" value="P:exocytosis"/>
    <property type="evidence" value="ECO:0007669"/>
    <property type="project" value="UniProtKB-KW"/>
</dbReference>
<dbReference type="GO" id="GO:0005546">
    <property type="term" value="F:phosphatidylinositol-4,5-bisphosphate binding"/>
    <property type="evidence" value="ECO:0007669"/>
    <property type="project" value="InterPro"/>
</dbReference>
<keyword evidence="7" id="KW-1185">Reference proteome</keyword>
<dbReference type="PANTHER" id="PTHR12542">
    <property type="entry name" value="EXOCYST COMPLEX PROTEIN EXO70"/>
    <property type="match status" value="1"/>
</dbReference>
<name>A0A4U6UWJ3_SETVI</name>
<keyword evidence="2 3" id="KW-0813">Transport</keyword>
<comment type="function">
    <text evidence="3">Component of the exocyst complex.</text>
</comment>
<evidence type="ECO:0000313" key="6">
    <source>
        <dbReference type="EMBL" id="TKW19875.1"/>
    </source>
</evidence>
<dbReference type="PANTHER" id="PTHR12542:SF24">
    <property type="entry name" value="EXOCYST SUBUNIT EXO70 FAMILY PROTEIN"/>
    <property type="match status" value="1"/>
</dbReference>
<keyword evidence="3" id="KW-0653">Protein transport</keyword>
<dbReference type="Pfam" id="PF03081">
    <property type="entry name" value="Exo70_C"/>
    <property type="match status" value="1"/>
</dbReference>
<dbReference type="Gene3D" id="1.20.1280.170">
    <property type="entry name" value="Exocyst complex component Exo70"/>
    <property type="match status" value="1"/>
</dbReference>